<evidence type="ECO:0000256" key="1">
    <source>
        <dbReference type="SAM" id="MobiDB-lite"/>
    </source>
</evidence>
<evidence type="ECO:0000256" key="2">
    <source>
        <dbReference type="SAM" id="Phobius"/>
    </source>
</evidence>
<feature type="region of interest" description="Disordered" evidence="1">
    <location>
        <begin position="35"/>
        <end position="67"/>
    </location>
</feature>
<evidence type="ECO:0000313" key="4">
    <source>
        <dbReference type="Proteomes" id="UP000273158"/>
    </source>
</evidence>
<protein>
    <submittedName>
        <fullName evidence="3">Uncharacterized protein</fullName>
    </submittedName>
</protein>
<name>A0A498C801_9MICO</name>
<dbReference type="AlphaFoldDB" id="A0A498C801"/>
<feature type="transmembrane region" description="Helical" evidence="2">
    <location>
        <begin position="7"/>
        <end position="30"/>
    </location>
</feature>
<dbReference type="EMBL" id="RCDB01000001">
    <property type="protein sequence ID" value="RLK52274.1"/>
    <property type="molecule type" value="Genomic_DNA"/>
</dbReference>
<proteinExistence type="predicted"/>
<dbReference type="RefSeq" id="WP_121056853.1">
    <property type="nucleotide sequence ID" value="NZ_RCDB01000001.1"/>
</dbReference>
<dbReference type="OrthoDB" id="5057820at2"/>
<sequence length="241" mass="24660">MNDRNRLPIILGAVAGVLVIAVVIALAILLTRGSGAPASNATTPASDAGTTGPSPTSTTPSADPAHPAATRVALASDGFSILTADGEEGFTHAWGDEAAPAIAALTDAFGAAPTEGFQNGDAQHYAYTLYEWAGFTFADVSLGAGNKPRTEVPDPTWVAYTENTVGDVAIHPEFGLAIGLTAAEVDALHPDSSVPGPPPAYLFGTDRNTFYQDGVRAFPVTATADGGEVSTITYRFLTSVP</sequence>
<gene>
    <name evidence="3" type="ORF">C7474_0206</name>
</gene>
<feature type="compositionally biased region" description="Low complexity" evidence="1">
    <location>
        <begin position="46"/>
        <end position="67"/>
    </location>
</feature>
<comment type="caution">
    <text evidence="3">The sequence shown here is derived from an EMBL/GenBank/DDBJ whole genome shotgun (WGS) entry which is preliminary data.</text>
</comment>
<keyword evidence="2" id="KW-0812">Transmembrane</keyword>
<keyword evidence="4" id="KW-1185">Reference proteome</keyword>
<reference evidence="3 4" key="1">
    <citation type="journal article" date="2015" name="Stand. Genomic Sci.">
        <title>Genomic Encyclopedia of Bacterial and Archaeal Type Strains, Phase III: the genomes of soil and plant-associated and newly described type strains.</title>
        <authorList>
            <person name="Whitman W.B."/>
            <person name="Woyke T."/>
            <person name="Klenk H.P."/>
            <person name="Zhou Y."/>
            <person name="Lilburn T.G."/>
            <person name="Beck B.J."/>
            <person name="De Vos P."/>
            <person name="Vandamme P."/>
            <person name="Eisen J.A."/>
            <person name="Garrity G."/>
            <person name="Hugenholtz P."/>
            <person name="Kyrpides N.C."/>
        </authorList>
    </citation>
    <scope>NUCLEOTIDE SEQUENCE [LARGE SCALE GENOMIC DNA]</scope>
    <source>
        <strain evidence="3 4">S2T63</strain>
    </source>
</reference>
<dbReference type="Proteomes" id="UP000273158">
    <property type="component" value="Unassembled WGS sequence"/>
</dbReference>
<accession>A0A498C801</accession>
<keyword evidence="2" id="KW-0472">Membrane</keyword>
<organism evidence="3 4">
    <name type="scientific">Microbacterium telephonicum</name>
    <dbReference type="NCBI Taxonomy" id="1714841"/>
    <lineage>
        <taxon>Bacteria</taxon>
        <taxon>Bacillati</taxon>
        <taxon>Actinomycetota</taxon>
        <taxon>Actinomycetes</taxon>
        <taxon>Micrococcales</taxon>
        <taxon>Microbacteriaceae</taxon>
        <taxon>Microbacterium</taxon>
    </lineage>
</organism>
<evidence type="ECO:0000313" key="3">
    <source>
        <dbReference type="EMBL" id="RLK52274.1"/>
    </source>
</evidence>
<keyword evidence="2" id="KW-1133">Transmembrane helix</keyword>